<dbReference type="Pfam" id="PF13738">
    <property type="entry name" value="Pyr_redox_3"/>
    <property type="match status" value="1"/>
</dbReference>
<evidence type="ECO:0000256" key="2">
    <source>
        <dbReference type="SAM" id="MobiDB-lite"/>
    </source>
</evidence>
<dbReference type="Proteomes" id="UP000614047">
    <property type="component" value="Unassembled WGS sequence"/>
</dbReference>
<name>A0A931DLR6_9ACTN</name>
<gene>
    <name evidence="3" type="ORF">IW256_007667</name>
</gene>
<reference evidence="3" key="1">
    <citation type="submission" date="2020-11" db="EMBL/GenBank/DDBJ databases">
        <title>Sequencing the genomes of 1000 actinobacteria strains.</title>
        <authorList>
            <person name="Klenk H.-P."/>
        </authorList>
    </citation>
    <scope>NUCLEOTIDE SEQUENCE</scope>
    <source>
        <strain evidence="3">DSM 43175</strain>
    </source>
</reference>
<feature type="region of interest" description="Disordered" evidence="2">
    <location>
        <begin position="398"/>
        <end position="417"/>
    </location>
</feature>
<protein>
    <submittedName>
        <fullName evidence="3">Cation diffusion facilitator CzcD-associated flavoprotein CzcO</fullName>
    </submittedName>
</protein>
<accession>A0A931DLR6</accession>
<dbReference type="PRINTS" id="PR00469">
    <property type="entry name" value="PNDRDTASEII"/>
</dbReference>
<dbReference type="GO" id="GO:0050660">
    <property type="term" value="F:flavin adenine dinucleotide binding"/>
    <property type="evidence" value="ECO:0007669"/>
    <property type="project" value="TreeGrafter"/>
</dbReference>
<dbReference type="InterPro" id="IPR036188">
    <property type="entry name" value="FAD/NAD-bd_sf"/>
</dbReference>
<dbReference type="EMBL" id="JADOUA010000001">
    <property type="protein sequence ID" value="MBG6093554.1"/>
    <property type="molecule type" value="Genomic_DNA"/>
</dbReference>
<dbReference type="RefSeq" id="WP_197015599.1">
    <property type="nucleotide sequence ID" value="NZ_BAABES010000003.1"/>
</dbReference>
<dbReference type="InterPro" id="IPR050982">
    <property type="entry name" value="Auxin_biosynth/cation_transpt"/>
</dbReference>
<evidence type="ECO:0000313" key="4">
    <source>
        <dbReference type="Proteomes" id="UP000614047"/>
    </source>
</evidence>
<comment type="caution">
    <text evidence="3">The sequence shown here is derived from an EMBL/GenBank/DDBJ whole genome shotgun (WGS) entry which is preliminary data.</text>
</comment>
<keyword evidence="1" id="KW-0560">Oxidoreductase</keyword>
<dbReference type="AlphaFoldDB" id="A0A931DLR6"/>
<organism evidence="3 4">
    <name type="scientific">Actinomadura viridis</name>
    <dbReference type="NCBI Taxonomy" id="58110"/>
    <lineage>
        <taxon>Bacteria</taxon>
        <taxon>Bacillati</taxon>
        <taxon>Actinomycetota</taxon>
        <taxon>Actinomycetes</taxon>
        <taxon>Streptosporangiales</taxon>
        <taxon>Thermomonosporaceae</taxon>
        <taxon>Actinomadura</taxon>
    </lineage>
</organism>
<proteinExistence type="predicted"/>
<evidence type="ECO:0000256" key="1">
    <source>
        <dbReference type="ARBA" id="ARBA00023002"/>
    </source>
</evidence>
<dbReference type="PANTHER" id="PTHR43539:SF78">
    <property type="entry name" value="FLAVIN-CONTAINING MONOOXYGENASE"/>
    <property type="match status" value="1"/>
</dbReference>
<dbReference type="PANTHER" id="PTHR43539">
    <property type="entry name" value="FLAVIN-BINDING MONOOXYGENASE-LIKE PROTEIN (AFU_ORTHOLOGUE AFUA_4G09220)"/>
    <property type="match status" value="1"/>
</dbReference>
<dbReference type="Gene3D" id="3.50.50.60">
    <property type="entry name" value="FAD/NAD(P)-binding domain"/>
    <property type="match status" value="1"/>
</dbReference>
<dbReference type="PRINTS" id="PR00368">
    <property type="entry name" value="FADPNR"/>
</dbReference>
<evidence type="ECO:0000313" key="3">
    <source>
        <dbReference type="EMBL" id="MBG6093554.1"/>
    </source>
</evidence>
<keyword evidence="4" id="KW-1185">Reference proteome</keyword>
<dbReference type="SUPFAM" id="SSF51905">
    <property type="entry name" value="FAD/NAD(P)-binding domain"/>
    <property type="match status" value="1"/>
</dbReference>
<dbReference type="GO" id="GO:0004497">
    <property type="term" value="F:monooxygenase activity"/>
    <property type="evidence" value="ECO:0007669"/>
    <property type="project" value="TreeGrafter"/>
</dbReference>
<sequence length="417" mass="43739">MHDSTADALVVGAGPYGLSVAAHLSHLGLDARVIGTPMEFWDTGIPRAAHLTSEPLASSLAAPIEGAAFTDRHPGWRTGRPIPVPTFAGYGRWFAGHLVPFAEDAQVLRIDPARDRHDVLLSTGEVARARAVVVAVGMRPFAHVPPVLSALPAGLRTHSVAHRDLRCFADREVAVIGAGQSALETAVLLADAGARPLVIARTGRPAWRPLPVPSPAWTGRVLRGPHSALGRGYGAWVWSEHPGAARPLPAWIRHRLGRAVLAPAGAWWLRDRFDDRVRLLAGREVVAAREAGGGAVLTTAGRGGDRAEHRVDHVIAATGFVPGLDRIPFLPPEARERIRAERGSPVLGPHLDASVPGLYFAGFMAAGTFGPALRLVHGAGFAARRISAHIAARAAGAARPAEVPAGPPPYAGSAPAG</sequence>